<evidence type="ECO:0000313" key="1">
    <source>
        <dbReference type="EMBL" id="SOQ45581.1"/>
    </source>
</evidence>
<reference evidence="1" key="1">
    <citation type="submission" date="2016-07" db="EMBL/GenBank/DDBJ databases">
        <authorList>
            <person name="Bretaudeau A."/>
        </authorList>
    </citation>
    <scope>NUCLEOTIDE SEQUENCE</scope>
    <source>
        <strain evidence="1">Rice</strain>
        <tissue evidence="1">Whole body</tissue>
    </source>
</reference>
<protein>
    <submittedName>
        <fullName evidence="1">SFRICE_028522</fullName>
    </submittedName>
</protein>
<sequence length="194" mass="22651">MPSNTLPDPGIEPETHCRYHSTKSDTLVRPNSYHTLCDAIHIAGDRTAWRNIVNLKVIRRVASLFVFYRIHFGECAGELHNLIPPSPFHHRTTRQSARRIDVPPAQSVLLQVFLWELLELKHIQLRRLFRIVWIAHRQCLHAMRTDDVIRNEYDAGLWTLTFLPSDHNLSLFQISYQSFQPDKLTSTKHNLTNL</sequence>
<proteinExistence type="predicted"/>
<accession>A0A2H1VXK9</accession>
<gene>
    <name evidence="1" type="ORF">SFRICE_028522</name>
</gene>
<dbReference type="AlphaFoldDB" id="A0A2H1VXK9"/>
<name>A0A2H1VXK9_SPOFR</name>
<organism evidence="1">
    <name type="scientific">Spodoptera frugiperda</name>
    <name type="common">Fall armyworm</name>
    <dbReference type="NCBI Taxonomy" id="7108"/>
    <lineage>
        <taxon>Eukaryota</taxon>
        <taxon>Metazoa</taxon>
        <taxon>Ecdysozoa</taxon>
        <taxon>Arthropoda</taxon>
        <taxon>Hexapoda</taxon>
        <taxon>Insecta</taxon>
        <taxon>Pterygota</taxon>
        <taxon>Neoptera</taxon>
        <taxon>Endopterygota</taxon>
        <taxon>Lepidoptera</taxon>
        <taxon>Glossata</taxon>
        <taxon>Ditrysia</taxon>
        <taxon>Noctuoidea</taxon>
        <taxon>Noctuidae</taxon>
        <taxon>Amphipyrinae</taxon>
        <taxon>Spodoptera</taxon>
    </lineage>
</organism>
<dbReference type="EMBL" id="ODYU01005068">
    <property type="protein sequence ID" value="SOQ45581.1"/>
    <property type="molecule type" value="Genomic_DNA"/>
</dbReference>